<dbReference type="Proteomes" id="UP001189624">
    <property type="component" value="Chromosome 5"/>
</dbReference>
<protein>
    <submittedName>
        <fullName evidence="1">Uncharacterized protein</fullName>
    </submittedName>
</protein>
<evidence type="ECO:0000313" key="1">
    <source>
        <dbReference type="EMBL" id="CAJ1956676.1"/>
    </source>
</evidence>
<dbReference type="EMBL" id="OY731402">
    <property type="protein sequence ID" value="CAJ1956676.1"/>
    <property type="molecule type" value="Genomic_DNA"/>
</dbReference>
<reference evidence="1" key="1">
    <citation type="submission" date="2023-10" db="EMBL/GenBank/DDBJ databases">
        <authorList>
            <person name="Domelevo Entfellner J.-B."/>
        </authorList>
    </citation>
    <scope>NUCLEOTIDE SEQUENCE</scope>
</reference>
<accession>A0AA86VE40</accession>
<organism evidence="1 2">
    <name type="scientific">Sphenostylis stenocarpa</name>
    <dbReference type="NCBI Taxonomy" id="92480"/>
    <lineage>
        <taxon>Eukaryota</taxon>
        <taxon>Viridiplantae</taxon>
        <taxon>Streptophyta</taxon>
        <taxon>Embryophyta</taxon>
        <taxon>Tracheophyta</taxon>
        <taxon>Spermatophyta</taxon>
        <taxon>Magnoliopsida</taxon>
        <taxon>eudicotyledons</taxon>
        <taxon>Gunneridae</taxon>
        <taxon>Pentapetalae</taxon>
        <taxon>rosids</taxon>
        <taxon>fabids</taxon>
        <taxon>Fabales</taxon>
        <taxon>Fabaceae</taxon>
        <taxon>Papilionoideae</taxon>
        <taxon>50 kb inversion clade</taxon>
        <taxon>NPAAA clade</taxon>
        <taxon>indigoferoid/millettioid clade</taxon>
        <taxon>Phaseoleae</taxon>
        <taxon>Sphenostylis</taxon>
    </lineage>
</organism>
<proteinExistence type="predicted"/>
<name>A0AA86VE40_9FABA</name>
<dbReference type="AlphaFoldDB" id="A0AA86VE40"/>
<evidence type="ECO:0000313" key="2">
    <source>
        <dbReference type="Proteomes" id="UP001189624"/>
    </source>
</evidence>
<keyword evidence="2" id="KW-1185">Reference proteome</keyword>
<dbReference type="Gramene" id="rna-AYBTSS11_LOCUS16790">
    <property type="protein sequence ID" value="CAJ1956676.1"/>
    <property type="gene ID" value="gene-AYBTSS11_LOCUS16790"/>
</dbReference>
<gene>
    <name evidence="1" type="ORF">AYBTSS11_LOCUS16790</name>
</gene>
<sequence length="92" mass="10324">MQANGKPCPLIASQVYGNGGCVRGTDDRGTILAPTMERGLTKRFGPWNSRTNQGRERQGCGCHAVVRGRREFVARGFVCEKWKRVRRRWCGA</sequence>